<feature type="compositionally biased region" description="Low complexity" evidence="1">
    <location>
        <begin position="444"/>
        <end position="456"/>
    </location>
</feature>
<reference evidence="2" key="1">
    <citation type="submission" date="2023-06" db="EMBL/GenBank/DDBJ databases">
        <authorList>
            <consortium name="Lawrence Berkeley National Laboratory"/>
            <person name="Ahrendt S."/>
            <person name="Sahu N."/>
            <person name="Indic B."/>
            <person name="Wong-Bajracharya J."/>
            <person name="Merenyi Z."/>
            <person name="Ke H.-M."/>
            <person name="Monk M."/>
            <person name="Kocsube S."/>
            <person name="Drula E."/>
            <person name="Lipzen A."/>
            <person name="Balint B."/>
            <person name="Henrissat B."/>
            <person name="Andreopoulos B."/>
            <person name="Martin F.M."/>
            <person name="Harder C.B."/>
            <person name="Rigling D."/>
            <person name="Ford K.L."/>
            <person name="Foster G.D."/>
            <person name="Pangilinan J."/>
            <person name="Papanicolaou A."/>
            <person name="Barry K."/>
            <person name="LaButti K."/>
            <person name="Viragh M."/>
            <person name="Koriabine M."/>
            <person name="Yan M."/>
            <person name="Riley R."/>
            <person name="Champramary S."/>
            <person name="Plett K.L."/>
            <person name="Tsai I.J."/>
            <person name="Slot J."/>
            <person name="Sipos G."/>
            <person name="Plett J."/>
            <person name="Nagy L.G."/>
            <person name="Grigoriev I.V."/>
        </authorList>
    </citation>
    <scope>NUCLEOTIDE SEQUENCE</scope>
    <source>
        <strain evidence="2">ICMP 16352</strain>
    </source>
</reference>
<feature type="region of interest" description="Disordered" evidence="1">
    <location>
        <begin position="195"/>
        <end position="229"/>
    </location>
</feature>
<organism evidence="2 3">
    <name type="scientific">Armillaria novae-zelandiae</name>
    <dbReference type="NCBI Taxonomy" id="153914"/>
    <lineage>
        <taxon>Eukaryota</taxon>
        <taxon>Fungi</taxon>
        <taxon>Dikarya</taxon>
        <taxon>Basidiomycota</taxon>
        <taxon>Agaricomycotina</taxon>
        <taxon>Agaricomycetes</taxon>
        <taxon>Agaricomycetidae</taxon>
        <taxon>Agaricales</taxon>
        <taxon>Marasmiineae</taxon>
        <taxon>Physalacriaceae</taxon>
        <taxon>Armillaria</taxon>
    </lineage>
</organism>
<evidence type="ECO:0000256" key="1">
    <source>
        <dbReference type="SAM" id="MobiDB-lite"/>
    </source>
</evidence>
<sequence length="480" mass="53537">MEKAQKPTDNLLEIPPPPRPPTPLVSETKFGDPYRFWRETSEAIRPLLLADGGRAVPSDILPVIEKVHPLLLAYMKDLKERKKRVDRLDVLLCQTCYTLACQMPPCHHNMKEWSVWVPVAEEYDVLGPENAIGETEMFDATQCYHSRKEQYAKYKAMWHELDHTYKESVKIRNKIIAAHEAAKRTREATELKAKQDMEAEKKKALAVASQSKTSPSKGASETKVQPSARVIKDRQFRVQTQESMSQTKLPTTLKRPLCMQQTEPESASKFPHLEGENSRQIWLAPLDTDNSSTFPIPFSFDPVVLSGKRCVMPVSPPALGRHAIETSTLWVLVHAATMHTGALMYISAISHQISQIQHCQSLVFSLSQIVASEMCNMEILVSNLIGSLRSIHCDGTYGDALPILENLVQAHPILQRLIDEGLLRLKDPDVSPAFNWHGPTGDNTSSSALTSPKSSTPDTNEGASSGSHESKDSTMVVEND</sequence>
<protein>
    <submittedName>
        <fullName evidence="2">Uncharacterized protein</fullName>
    </submittedName>
</protein>
<gene>
    <name evidence="2" type="ORF">IW261DRAFT_1426354</name>
</gene>
<feature type="region of interest" description="Disordered" evidence="1">
    <location>
        <begin position="1"/>
        <end position="27"/>
    </location>
</feature>
<evidence type="ECO:0000313" key="2">
    <source>
        <dbReference type="EMBL" id="KAK0468526.1"/>
    </source>
</evidence>
<dbReference type="AlphaFoldDB" id="A0AA39NMS8"/>
<name>A0AA39NMS8_9AGAR</name>
<proteinExistence type="predicted"/>
<feature type="compositionally biased region" description="Polar residues" evidence="1">
    <location>
        <begin position="457"/>
        <end position="467"/>
    </location>
</feature>
<comment type="caution">
    <text evidence="2">The sequence shown here is derived from an EMBL/GenBank/DDBJ whole genome shotgun (WGS) entry which is preliminary data.</text>
</comment>
<dbReference type="EMBL" id="JAUEPR010000071">
    <property type="protein sequence ID" value="KAK0468526.1"/>
    <property type="molecule type" value="Genomic_DNA"/>
</dbReference>
<keyword evidence="3" id="KW-1185">Reference proteome</keyword>
<dbReference type="Proteomes" id="UP001175227">
    <property type="component" value="Unassembled WGS sequence"/>
</dbReference>
<accession>A0AA39NMS8</accession>
<feature type="compositionally biased region" description="Polar residues" evidence="1">
    <location>
        <begin position="208"/>
        <end position="225"/>
    </location>
</feature>
<feature type="region of interest" description="Disordered" evidence="1">
    <location>
        <begin position="434"/>
        <end position="480"/>
    </location>
</feature>
<feature type="compositionally biased region" description="Pro residues" evidence="1">
    <location>
        <begin position="14"/>
        <end position="23"/>
    </location>
</feature>
<evidence type="ECO:0000313" key="3">
    <source>
        <dbReference type="Proteomes" id="UP001175227"/>
    </source>
</evidence>